<feature type="signal peptide" evidence="10">
    <location>
        <begin position="1"/>
        <end position="31"/>
    </location>
</feature>
<dbReference type="GO" id="GO:0005886">
    <property type="term" value="C:plasma membrane"/>
    <property type="evidence" value="ECO:0007669"/>
    <property type="project" value="UniProtKB-SubCell"/>
</dbReference>
<dbReference type="Gene3D" id="1.10.287.1260">
    <property type="match status" value="1"/>
</dbReference>
<evidence type="ECO:0000256" key="2">
    <source>
        <dbReference type="ARBA" id="ARBA00008017"/>
    </source>
</evidence>
<dbReference type="Pfam" id="PF12795">
    <property type="entry name" value="MscS_porin"/>
    <property type="match status" value="1"/>
</dbReference>
<evidence type="ECO:0000256" key="8">
    <source>
        <dbReference type="SAM" id="Coils"/>
    </source>
</evidence>
<dbReference type="InterPro" id="IPR010920">
    <property type="entry name" value="LSM_dom_sf"/>
</dbReference>
<feature type="domain" description="Mechanosensitive ion channel transmembrane helices 2/3" evidence="15">
    <location>
        <begin position="891"/>
        <end position="931"/>
    </location>
</feature>
<dbReference type="Pfam" id="PF21088">
    <property type="entry name" value="MS_channel_1st"/>
    <property type="match status" value="1"/>
</dbReference>
<dbReference type="FunFam" id="1.10.287.1260:FF:000002">
    <property type="entry name" value="Potassium efflux system KefA"/>
    <property type="match status" value="1"/>
</dbReference>
<dbReference type="Pfam" id="PF00924">
    <property type="entry name" value="MS_channel_2nd"/>
    <property type="match status" value="1"/>
</dbReference>
<proteinExistence type="inferred from homology"/>
<feature type="domain" description="Mechanosensitive ion channel MscS" evidence="11">
    <location>
        <begin position="933"/>
        <end position="998"/>
    </location>
</feature>
<feature type="chain" id="PRO_5016765773" evidence="10">
    <location>
        <begin position="32"/>
        <end position="1121"/>
    </location>
</feature>
<keyword evidence="8" id="KW-0175">Coiled coil</keyword>
<dbReference type="InterPro" id="IPR025692">
    <property type="entry name" value="MscS_IM_dom1"/>
</dbReference>
<comment type="subcellular location">
    <subcellularLocation>
        <location evidence="1">Cell membrane</location>
        <topology evidence="1">Multi-pass membrane protein</topology>
    </subcellularLocation>
</comment>
<keyword evidence="7 9" id="KW-0472">Membrane</keyword>
<dbReference type="PANTHER" id="PTHR30347:SF1">
    <property type="entry name" value="MECHANOSENSITIVE CHANNEL MSCK"/>
    <property type="match status" value="1"/>
</dbReference>
<feature type="coiled-coil region" evidence="8">
    <location>
        <begin position="123"/>
        <end position="185"/>
    </location>
</feature>
<evidence type="ECO:0000259" key="12">
    <source>
        <dbReference type="Pfam" id="PF12794"/>
    </source>
</evidence>
<dbReference type="Pfam" id="PF21082">
    <property type="entry name" value="MS_channel_3rd"/>
    <property type="match status" value="1"/>
</dbReference>
<feature type="transmembrane region" description="Helical" evidence="9">
    <location>
        <begin position="628"/>
        <end position="646"/>
    </location>
</feature>
<feature type="transmembrane region" description="Helical" evidence="9">
    <location>
        <begin position="917"/>
        <end position="945"/>
    </location>
</feature>
<dbReference type="InterPro" id="IPR023408">
    <property type="entry name" value="MscS_beta-dom_sf"/>
</dbReference>
<organism evidence="16 17">
    <name type="scientific">Zymobacter palmae</name>
    <dbReference type="NCBI Taxonomy" id="33074"/>
    <lineage>
        <taxon>Bacteria</taxon>
        <taxon>Pseudomonadati</taxon>
        <taxon>Pseudomonadota</taxon>
        <taxon>Gammaproteobacteria</taxon>
        <taxon>Oceanospirillales</taxon>
        <taxon>Halomonadaceae</taxon>
        <taxon>Zymobacter group</taxon>
        <taxon>Zymobacter</taxon>
    </lineage>
</organism>
<evidence type="ECO:0000259" key="11">
    <source>
        <dbReference type="Pfam" id="PF00924"/>
    </source>
</evidence>
<evidence type="ECO:0000313" key="17">
    <source>
        <dbReference type="Proteomes" id="UP000267342"/>
    </source>
</evidence>
<dbReference type="EMBL" id="AP018933">
    <property type="protein sequence ID" value="BBG29396.1"/>
    <property type="molecule type" value="Genomic_DNA"/>
</dbReference>
<dbReference type="RefSeq" id="WP_051523936.1">
    <property type="nucleotide sequence ID" value="NZ_AP018933.1"/>
</dbReference>
<keyword evidence="17" id="KW-1185">Reference proteome</keyword>
<dbReference type="InterPro" id="IPR024393">
    <property type="entry name" value="MscS_porin"/>
</dbReference>
<dbReference type="GO" id="GO:0008381">
    <property type="term" value="F:mechanosensitive monoatomic ion channel activity"/>
    <property type="evidence" value="ECO:0007669"/>
    <property type="project" value="UniProtKB-ARBA"/>
</dbReference>
<dbReference type="InterPro" id="IPR006685">
    <property type="entry name" value="MscS_channel_2nd"/>
</dbReference>
<evidence type="ECO:0000256" key="1">
    <source>
        <dbReference type="ARBA" id="ARBA00004651"/>
    </source>
</evidence>
<feature type="transmembrane region" description="Helical" evidence="9">
    <location>
        <begin position="658"/>
        <end position="679"/>
    </location>
</feature>
<dbReference type="AlphaFoldDB" id="A0A348HCP4"/>
<dbReference type="InterPro" id="IPR049278">
    <property type="entry name" value="MS_channel_C"/>
</dbReference>
<keyword evidence="5 10" id="KW-0732">Signal</keyword>
<dbReference type="KEGG" id="zpl:ZBT109_0618"/>
<evidence type="ECO:0000256" key="3">
    <source>
        <dbReference type="ARBA" id="ARBA00022475"/>
    </source>
</evidence>
<name>A0A348HCP4_9GAMM</name>
<keyword evidence="4 9" id="KW-0812">Transmembrane</keyword>
<gene>
    <name evidence="16" type="ORF">ZBT109_0618</name>
</gene>
<feature type="domain" description="Mechanosensitive ion channel MscS C-terminal" evidence="14">
    <location>
        <begin position="1006"/>
        <end position="1089"/>
    </location>
</feature>
<protein>
    <submittedName>
        <fullName evidence="16">Small-conductance mechano sensitive channel</fullName>
    </submittedName>
</protein>
<evidence type="ECO:0000256" key="7">
    <source>
        <dbReference type="ARBA" id="ARBA00023136"/>
    </source>
</evidence>
<dbReference type="SUPFAM" id="SSF50182">
    <property type="entry name" value="Sm-like ribonucleoproteins"/>
    <property type="match status" value="1"/>
</dbReference>
<feature type="transmembrane region" description="Helical" evidence="9">
    <location>
        <begin position="883"/>
        <end position="911"/>
    </location>
</feature>
<dbReference type="STRING" id="1123510.GCA_000620025_02489"/>
<feature type="transmembrane region" description="Helical" evidence="9">
    <location>
        <begin position="726"/>
        <end position="746"/>
    </location>
</feature>
<feature type="domain" description="Mechanosensitive ion channel MscS porin" evidence="13">
    <location>
        <begin position="45"/>
        <end position="278"/>
    </location>
</feature>
<dbReference type="NCBIfam" id="NF008438">
    <property type="entry name" value="PRK11281.1"/>
    <property type="match status" value="1"/>
</dbReference>
<dbReference type="InterPro" id="IPR011014">
    <property type="entry name" value="MscS_channel_TM-2"/>
</dbReference>
<evidence type="ECO:0000256" key="5">
    <source>
        <dbReference type="ARBA" id="ARBA00022729"/>
    </source>
</evidence>
<evidence type="ECO:0000256" key="6">
    <source>
        <dbReference type="ARBA" id="ARBA00022989"/>
    </source>
</evidence>
<dbReference type="Proteomes" id="UP000267342">
    <property type="component" value="Chromosome"/>
</dbReference>
<dbReference type="GO" id="GO:0009992">
    <property type="term" value="P:intracellular water homeostasis"/>
    <property type="evidence" value="ECO:0007669"/>
    <property type="project" value="TreeGrafter"/>
</dbReference>
<feature type="transmembrane region" description="Helical" evidence="9">
    <location>
        <begin position="504"/>
        <end position="522"/>
    </location>
</feature>
<dbReference type="Gene3D" id="3.30.70.100">
    <property type="match status" value="1"/>
</dbReference>
<dbReference type="SUPFAM" id="SSF82861">
    <property type="entry name" value="Mechanosensitive channel protein MscS (YggB), transmembrane region"/>
    <property type="match status" value="1"/>
</dbReference>
<comment type="similarity">
    <text evidence="2">Belongs to the MscS (TC 1.A.23) family.</text>
</comment>
<dbReference type="InterPro" id="IPR049142">
    <property type="entry name" value="MS_channel_1st"/>
</dbReference>
<feature type="domain" description="Mechanosensitive ion channel inner membrane" evidence="12">
    <location>
        <begin position="508"/>
        <end position="832"/>
    </location>
</feature>
<reference evidence="16 17" key="1">
    <citation type="submission" date="2018-09" db="EMBL/GenBank/DDBJ databases">
        <title>Zymobacter palmae IAM14233 (=T109) whole genome analysis.</title>
        <authorList>
            <person name="Yanase H."/>
        </authorList>
    </citation>
    <scope>NUCLEOTIDE SEQUENCE [LARGE SCALE GENOMIC DNA]</scope>
    <source>
        <strain evidence="16 17">IAM14233</strain>
    </source>
</reference>
<evidence type="ECO:0000259" key="14">
    <source>
        <dbReference type="Pfam" id="PF21082"/>
    </source>
</evidence>
<dbReference type="InterPro" id="IPR011066">
    <property type="entry name" value="MscS_channel_C_sf"/>
</dbReference>
<feature type="transmembrane region" description="Helical" evidence="9">
    <location>
        <begin position="802"/>
        <end position="820"/>
    </location>
</feature>
<evidence type="ECO:0000256" key="4">
    <source>
        <dbReference type="ARBA" id="ARBA00022692"/>
    </source>
</evidence>
<keyword evidence="6 9" id="KW-1133">Transmembrane helix</keyword>
<accession>A0A348HCP4</accession>
<feature type="transmembrane region" description="Helical" evidence="9">
    <location>
        <begin position="691"/>
        <end position="714"/>
    </location>
</feature>
<evidence type="ECO:0000313" key="16">
    <source>
        <dbReference type="EMBL" id="BBG29396.1"/>
    </source>
</evidence>
<sequence>MKHDQRLGMMALIRMMLYVACMAVLCGPALAQEASLPERSEVARQLAALERGDQTDPQYQRQRQALDTTLKALDQLASIHQQESDLRGRITNAPAQQRRYQDQLAQIDPTLIPDEDRLAHLSLPQLQQTMSSALEKLKSLQEQLGDVNQRVATAQTLPERAQSAIGRLQRDAQQMRNQLRGEEGSSALPVERTALAVRLQAADAEIALHRTELADSTVLRDLAQQERALLTKQLEAQQHLLSWLQQVIDQQRRDHSRQTIDNINETVAGPLRQDPRVKQVLEHNQSLSDALLKTTDRINSMVGDAIRVRSQLDTAQQVQGNLARQIEAMRGSVLLSRILRQQRQVLPDVDSPRQLTNEIADLRLQQFNVEQSRESLTRLDDYVNQLVASPPLLGDATKENGASDDALRAVLTPLYQSQRDLLDQLDHEYGTLLTALIDVQLNQQLLISTTTDVRNTIEEQLFWVASGRPLGWEWFRTLPGKALDELKDPEWAHMLSTFLITPSPWIFAALPLVVLVTGLSIFRRRIRAALQRLQDEVGKLRQDTQLHTPWAVLLELVLEARGPIALASVGMGLRLAGSSGGVLLGKSLIYVAMSWGYFAWAHRLLVDNGVAVRHFHWPERYVAQLRRWIAALGAVLMPTIFVVRMTQGFDLPLEDQPIALLVLMGCFLAMSFILLRLVWSHVPHVGVKPLRLVLGIIVATIPLLLVGLIIYGYGYTAIRLSTRFVTSLYILGMWVLAEAIIVRGLAVAARRLAYRRLVERRRALHRQQAGDIAGAESAAEVLEEPPLDMDQVNHQSLRLSRLALLSFFLVVLYVVWANLLNVLSYLDSVTVWDVRDGNQTVTHVTVIGLIMALMALPIAITLSRNLPGLLEVTVLSRMRLKAGNAYAITSVLSYTIMGVGIVAALGLLGLSWSKLQWLLTALGVGLGFGLQEIFANFISGLIILFERPIRIGDTITLNDLHGKVTRIRIRATTVMDFDHKEIIIPNKTFVTDRLINWSLSDSVTRVVLTFGVAHGSNLDEARRLMVQAIKEVPMILEEPAPEIFCMDYTPDAFNFEVRVYVNDVAHRLATRDALNRGVDRLFREAGIQIAYRQMDVWLHNKDGDAKLVDQRKAALFNDDKK</sequence>
<dbReference type="InterPro" id="IPR052702">
    <property type="entry name" value="MscS-like_channel"/>
</dbReference>
<feature type="transmembrane region" description="Helical" evidence="9">
    <location>
        <begin position="840"/>
        <end position="862"/>
    </location>
</feature>
<evidence type="ECO:0000256" key="10">
    <source>
        <dbReference type="SAM" id="SignalP"/>
    </source>
</evidence>
<dbReference type="PANTHER" id="PTHR30347">
    <property type="entry name" value="POTASSIUM CHANNEL RELATED"/>
    <property type="match status" value="1"/>
</dbReference>
<dbReference type="Pfam" id="PF12794">
    <property type="entry name" value="MscS_TM"/>
    <property type="match status" value="1"/>
</dbReference>
<dbReference type="Gene3D" id="2.30.30.60">
    <property type="match status" value="1"/>
</dbReference>
<dbReference type="SUPFAM" id="SSF82689">
    <property type="entry name" value="Mechanosensitive channel protein MscS (YggB), C-terminal domain"/>
    <property type="match status" value="1"/>
</dbReference>
<evidence type="ECO:0000259" key="13">
    <source>
        <dbReference type="Pfam" id="PF12795"/>
    </source>
</evidence>
<keyword evidence="3" id="KW-1003">Cell membrane</keyword>
<evidence type="ECO:0000259" key="15">
    <source>
        <dbReference type="Pfam" id="PF21088"/>
    </source>
</evidence>
<evidence type="ECO:0000256" key="9">
    <source>
        <dbReference type="SAM" id="Phobius"/>
    </source>
</evidence>